<evidence type="ECO:0000313" key="2">
    <source>
        <dbReference type="EMBL" id="DAE32337.1"/>
    </source>
</evidence>
<feature type="transmembrane region" description="Helical" evidence="1">
    <location>
        <begin position="12"/>
        <end position="34"/>
    </location>
</feature>
<name>A0A8S5RMJ3_9VIRU</name>
<sequence>MYFMDCVNNNGINCMVCYNICYCFCTILGHYIFYSYYAAV</sequence>
<organism evidence="2">
    <name type="scientific">virus sp. ctviY17</name>
    <dbReference type="NCBI Taxonomy" id="2825828"/>
    <lineage>
        <taxon>Viruses</taxon>
    </lineage>
</organism>
<keyword evidence="1" id="KW-0812">Transmembrane</keyword>
<keyword evidence="1" id="KW-1133">Transmembrane helix</keyword>
<protein>
    <submittedName>
        <fullName evidence="2">Uncharacterized protein</fullName>
    </submittedName>
</protein>
<dbReference type="EMBL" id="BK059120">
    <property type="protein sequence ID" value="DAE32337.1"/>
    <property type="molecule type" value="Genomic_DNA"/>
</dbReference>
<keyword evidence="1" id="KW-0472">Membrane</keyword>
<accession>A0A8S5RMJ3</accession>
<evidence type="ECO:0000256" key="1">
    <source>
        <dbReference type="SAM" id="Phobius"/>
    </source>
</evidence>
<reference evidence="2" key="1">
    <citation type="journal article" date="2021" name="Proc. Natl. Acad. Sci. U.S.A.">
        <title>A Catalog of Tens of Thousands of Viruses from Human Metagenomes Reveals Hidden Associations with Chronic Diseases.</title>
        <authorList>
            <person name="Tisza M.J."/>
            <person name="Buck C.B."/>
        </authorList>
    </citation>
    <scope>NUCLEOTIDE SEQUENCE</scope>
    <source>
        <strain evidence="2">CtviY17</strain>
    </source>
</reference>
<proteinExistence type="predicted"/>